<dbReference type="Proteomes" id="UP000325286">
    <property type="component" value="Chromosome"/>
</dbReference>
<gene>
    <name evidence="1" type="ORF">UC8_01880</name>
</gene>
<name>A0A5B9QWB3_9BACT</name>
<protein>
    <submittedName>
        <fullName evidence="1">Uncharacterized protein</fullName>
    </submittedName>
</protein>
<keyword evidence="2" id="KW-1185">Reference proteome</keyword>
<sequence length="36" mass="4393">MRLWHSEIAFLTRYQTIEFNTHLDQVALRDIRFAAE</sequence>
<dbReference type="EMBL" id="CP042914">
    <property type="protein sequence ID" value="QEG38233.1"/>
    <property type="molecule type" value="Genomic_DNA"/>
</dbReference>
<evidence type="ECO:0000313" key="1">
    <source>
        <dbReference type="EMBL" id="QEG38233.1"/>
    </source>
</evidence>
<dbReference type="AlphaFoldDB" id="A0A5B9QWB3"/>
<organism evidence="1 2">
    <name type="scientific">Roseimaritima ulvae</name>
    <dbReference type="NCBI Taxonomy" id="980254"/>
    <lineage>
        <taxon>Bacteria</taxon>
        <taxon>Pseudomonadati</taxon>
        <taxon>Planctomycetota</taxon>
        <taxon>Planctomycetia</taxon>
        <taxon>Pirellulales</taxon>
        <taxon>Pirellulaceae</taxon>
        <taxon>Roseimaritima</taxon>
    </lineage>
</organism>
<dbReference type="KEGG" id="rul:UC8_01880"/>
<reference evidence="1 2" key="1">
    <citation type="submission" date="2019-08" db="EMBL/GenBank/DDBJ databases">
        <title>Deep-cultivation of Planctomycetes and their phenomic and genomic characterization uncovers novel biology.</title>
        <authorList>
            <person name="Wiegand S."/>
            <person name="Jogler M."/>
            <person name="Boedeker C."/>
            <person name="Pinto D."/>
            <person name="Vollmers J."/>
            <person name="Rivas-Marin E."/>
            <person name="Kohn T."/>
            <person name="Peeters S.H."/>
            <person name="Heuer A."/>
            <person name="Rast P."/>
            <person name="Oberbeckmann S."/>
            <person name="Bunk B."/>
            <person name="Jeske O."/>
            <person name="Meyerdierks A."/>
            <person name="Storesund J.E."/>
            <person name="Kallscheuer N."/>
            <person name="Luecker S."/>
            <person name="Lage O.M."/>
            <person name="Pohl T."/>
            <person name="Merkel B.J."/>
            <person name="Hornburger P."/>
            <person name="Mueller R.-W."/>
            <person name="Bruemmer F."/>
            <person name="Labrenz M."/>
            <person name="Spormann A.M."/>
            <person name="Op den Camp H."/>
            <person name="Overmann J."/>
            <person name="Amann R."/>
            <person name="Jetten M.S.M."/>
            <person name="Mascher T."/>
            <person name="Medema M.H."/>
            <person name="Devos D.P."/>
            <person name="Kaster A.-K."/>
            <person name="Ovreas L."/>
            <person name="Rohde M."/>
            <person name="Galperin M.Y."/>
            <person name="Jogler C."/>
        </authorList>
    </citation>
    <scope>NUCLEOTIDE SEQUENCE [LARGE SCALE GENOMIC DNA]</scope>
    <source>
        <strain evidence="1 2">UC8</strain>
    </source>
</reference>
<proteinExistence type="predicted"/>
<evidence type="ECO:0000313" key="2">
    <source>
        <dbReference type="Proteomes" id="UP000325286"/>
    </source>
</evidence>
<accession>A0A5B9QWB3</accession>